<dbReference type="NCBIfam" id="TIGR01317">
    <property type="entry name" value="GOGAT_sm_gam"/>
    <property type="match status" value="1"/>
</dbReference>
<reference evidence="9 10" key="1">
    <citation type="journal article" date="2019" name="Environ. Microbiol.">
        <title>Species interactions and distinct microbial communities in high Arctic permafrost affected cryosols are associated with the CH4 and CO2 gas fluxes.</title>
        <authorList>
            <person name="Altshuler I."/>
            <person name="Hamel J."/>
            <person name="Turney S."/>
            <person name="Magnuson E."/>
            <person name="Levesque R."/>
            <person name="Greer C."/>
            <person name="Whyte L.G."/>
        </authorList>
    </citation>
    <scope>NUCLEOTIDE SEQUENCE [LARGE SCALE GENOMIC DNA]</scope>
    <source>
        <strain evidence="9 10">S5.20</strain>
    </source>
</reference>
<evidence type="ECO:0000313" key="9">
    <source>
        <dbReference type="EMBL" id="TPG29717.1"/>
    </source>
</evidence>
<dbReference type="Pfam" id="PF14691">
    <property type="entry name" value="Fer4_20"/>
    <property type="match status" value="1"/>
</dbReference>
<comment type="pathway">
    <text evidence="7">Amino-acid biosynthesis.</text>
</comment>
<keyword evidence="2" id="KW-0479">Metal-binding</keyword>
<proteinExistence type="predicted"/>
<dbReference type="GO" id="GO:0051536">
    <property type="term" value="F:iron-sulfur cluster binding"/>
    <property type="evidence" value="ECO:0007669"/>
    <property type="project" value="UniProtKB-KW"/>
</dbReference>
<dbReference type="InterPro" id="IPR028261">
    <property type="entry name" value="DPD_II"/>
</dbReference>
<dbReference type="Proteomes" id="UP000320095">
    <property type="component" value="Unassembled WGS sequence"/>
</dbReference>
<dbReference type="InterPro" id="IPR036188">
    <property type="entry name" value="FAD/NAD-bd_sf"/>
</dbReference>
<evidence type="ECO:0000256" key="3">
    <source>
        <dbReference type="ARBA" id="ARBA00023002"/>
    </source>
</evidence>
<keyword evidence="10" id="KW-1185">Reference proteome</keyword>
<dbReference type="InterPro" id="IPR023753">
    <property type="entry name" value="FAD/NAD-binding_dom"/>
</dbReference>
<dbReference type="InterPro" id="IPR009051">
    <property type="entry name" value="Helical_ferredxn"/>
</dbReference>
<dbReference type="OrthoDB" id="9803192at2"/>
<dbReference type="GO" id="GO:0006537">
    <property type="term" value="P:glutamate biosynthetic process"/>
    <property type="evidence" value="ECO:0007669"/>
    <property type="project" value="UniProtKB-KW"/>
</dbReference>
<evidence type="ECO:0000313" key="10">
    <source>
        <dbReference type="Proteomes" id="UP000320095"/>
    </source>
</evidence>
<dbReference type="InterPro" id="IPR051394">
    <property type="entry name" value="Glutamate_Synthase"/>
</dbReference>
<evidence type="ECO:0000256" key="5">
    <source>
        <dbReference type="ARBA" id="ARBA00023014"/>
    </source>
</evidence>
<keyword evidence="6" id="KW-0314">Glutamate biosynthesis</keyword>
<keyword evidence="4" id="KW-0408">Iron</keyword>
<evidence type="ECO:0000256" key="6">
    <source>
        <dbReference type="ARBA" id="ARBA00023164"/>
    </source>
</evidence>
<dbReference type="SUPFAM" id="SSF46548">
    <property type="entry name" value="alpha-helical ferredoxin"/>
    <property type="match status" value="1"/>
</dbReference>
<gene>
    <name evidence="9" type="ORF">EAH80_26155</name>
</gene>
<dbReference type="FunFam" id="1.10.1060.10:FF:000004">
    <property type="entry name" value="Glutamate synthase, small subunit"/>
    <property type="match status" value="1"/>
</dbReference>
<dbReference type="PANTHER" id="PTHR43100">
    <property type="entry name" value="GLUTAMATE SYNTHASE [NADPH] SMALL CHAIN"/>
    <property type="match status" value="1"/>
</dbReference>
<dbReference type="Pfam" id="PF07992">
    <property type="entry name" value="Pyr_redox_2"/>
    <property type="match status" value="1"/>
</dbReference>
<protein>
    <submittedName>
        <fullName evidence="9">Glutamate synthase subunit beta</fullName>
    </submittedName>
</protein>
<dbReference type="Gene3D" id="1.10.1060.10">
    <property type="entry name" value="Alpha-helical ferredoxin"/>
    <property type="match status" value="1"/>
</dbReference>
<organism evidence="9 10">
    <name type="scientific">Mycolicibacterium hodleri</name>
    <dbReference type="NCBI Taxonomy" id="49897"/>
    <lineage>
        <taxon>Bacteria</taxon>
        <taxon>Bacillati</taxon>
        <taxon>Actinomycetota</taxon>
        <taxon>Actinomycetes</taxon>
        <taxon>Mycobacteriales</taxon>
        <taxon>Mycobacteriaceae</taxon>
        <taxon>Mycolicibacterium</taxon>
    </lineage>
</organism>
<dbReference type="PANTHER" id="PTHR43100:SF1">
    <property type="entry name" value="GLUTAMATE SYNTHASE [NADPH] SMALL CHAIN"/>
    <property type="match status" value="1"/>
</dbReference>
<name>A0A502DWJ6_9MYCO</name>
<dbReference type="PROSITE" id="PS51379">
    <property type="entry name" value="4FE4S_FER_2"/>
    <property type="match status" value="1"/>
</dbReference>
<keyword evidence="5" id="KW-0411">Iron-sulfur</keyword>
<sequence length="488" mass="53571">MADPRGFLKHTHRETPPRRPVSLRLRDWKEVYEDFSHDVLQDQAARCMDCGIPFCHNGCPLGNLIPEWNDLVYKDRWRDSIERLHATNNFPEFTGRLCPAPCEASCVLGINQDPVTIKQVEVEIIDNAFAEGWVVPLPPDRLTGKSVAVVGSGPAGLAAAQQLTRAGHHVTVFERADRIGGLLRYGIPEFKMEKRHIDRRLEQMEAEGTQFRTGVNVGVDITAAQLRADFDAVVLTGGATDWRDLPIPGRELEGVYQAMEYLPWANRVQNGDPVVGDDGEPPITAKDKKVVIIGGGDTGADCLGTAHRQGAASVHQFEIMPRPPEERAESTPWPTYPLMYRVASAHEEGGERVFSVNTEQFIGNDGRVTALKVHEVEMRDGRFAKLEDSDFELEADLVLLAMGFVGPEKPGLLADLRVELTDRGNVSRNDDFQTSVGGVFVAGDMGRGQSLIVWAIAEGRAAAAGVDRYLMGKTALPAPITPTAAPQR</sequence>
<dbReference type="InterPro" id="IPR006005">
    <property type="entry name" value="Glut_synth_ssu1"/>
</dbReference>
<evidence type="ECO:0000259" key="8">
    <source>
        <dbReference type="PROSITE" id="PS51379"/>
    </source>
</evidence>
<dbReference type="RefSeq" id="WP_140697882.1">
    <property type="nucleotide sequence ID" value="NZ_RCZG01000015.1"/>
</dbReference>
<accession>A0A502DWJ6</accession>
<comment type="caution">
    <text evidence="9">The sequence shown here is derived from an EMBL/GenBank/DDBJ whole genome shotgun (WGS) entry which is preliminary data.</text>
</comment>
<evidence type="ECO:0000256" key="1">
    <source>
        <dbReference type="ARBA" id="ARBA00022605"/>
    </source>
</evidence>
<keyword evidence="1" id="KW-0028">Amino-acid biosynthesis</keyword>
<dbReference type="FunFam" id="3.50.50.60:FF:000124">
    <property type="entry name" value="Glutamate synthase small subunit"/>
    <property type="match status" value="1"/>
</dbReference>
<dbReference type="SUPFAM" id="SSF51971">
    <property type="entry name" value="Nucleotide-binding domain"/>
    <property type="match status" value="2"/>
</dbReference>
<evidence type="ECO:0000256" key="7">
    <source>
        <dbReference type="ARBA" id="ARBA00029440"/>
    </source>
</evidence>
<dbReference type="GO" id="GO:0016639">
    <property type="term" value="F:oxidoreductase activity, acting on the CH-NH2 group of donors, NAD or NADP as acceptor"/>
    <property type="evidence" value="ECO:0007669"/>
    <property type="project" value="InterPro"/>
</dbReference>
<dbReference type="InterPro" id="IPR017896">
    <property type="entry name" value="4Fe4S_Fe-S-bd"/>
</dbReference>
<dbReference type="GO" id="GO:0046872">
    <property type="term" value="F:metal ion binding"/>
    <property type="evidence" value="ECO:0007669"/>
    <property type="project" value="UniProtKB-KW"/>
</dbReference>
<dbReference type="Gene3D" id="3.50.50.60">
    <property type="entry name" value="FAD/NAD(P)-binding domain"/>
    <property type="match status" value="2"/>
</dbReference>
<dbReference type="PRINTS" id="PR00419">
    <property type="entry name" value="ADXRDTASE"/>
</dbReference>
<evidence type="ECO:0000256" key="4">
    <source>
        <dbReference type="ARBA" id="ARBA00023004"/>
    </source>
</evidence>
<feature type="domain" description="4Fe-4S ferredoxin-type" evidence="8">
    <location>
        <begin position="37"/>
        <end position="69"/>
    </location>
</feature>
<evidence type="ECO:0000256" key="2">
    <source>
        <dbReference type="ARBA" id="ARBA00022723"/>
    </source>
</evidence>
<keyword evidence="3" id="KW-0560">Oxidoreductase</keyword>
<dbReference type="EMBL" id="RCZG01000015">
    <property type="protein sequence ID" value="TPG29717.1"/>
    <property type="molecule type" value="Genomic_DNA"/>
</dbReference>
<dbReference type="AlphaFoldDB" id="A0A502DWJ6"/>